<evidence type="ECO:0000313" key="3">
    <source>
        <dbReference type="EMBL" id="KXN67273.1"/>
    </source>
</evidence>
<organism evidence="3 4">
    <name type="scientific">Conidiobolus coronatus (strain ATCC 28846 / CBS 209.66 / NRRL 28638)</name>
    <name type="common">Delacroixia coronata</name>
    <dbReference type="NCBI Taxonomy" id="796925"/>
    <lineage>
        <taxon>Eukaryota</taxon>
        <taxon>Fungi</taxon>
        <taxon>Fungi incertae sedis</taxon>
        <taxon>Zoopagomycota</taxon>
        <taxon>Entomophthoromycotina</taxon>
        <taxon>Entomophthoromycetes</taxon>
        <taxon>Entomophthorales</taxon>
        <taxon>Ancylistaceae</taxon>
        <taxon>Conidiobolus</taxon>
    </lineage>
</organism>
<gene>
    <name evidence="3" type="ORF">CONCODRAFT_10680</name>
</gene>
<evidence type="ECO:0000256" key="1">
    <source>
        <dbReference type="SAM" id="SignalP"/>
    </source>
</evidence>
<feature type="domain" description="Chaplin" evidence="2">
    <location>
        <begin position="28"/>
        <end position="68"/>
    </location>
</feature>
<dbReference type="EMBL" id="KQ964647">
    <property type="protein sequence ID" value="KXN67273.1"/>
    <property type="molecule type" value="Genomic_DNA"/>
</dbReference>
<feature type="signal peptide" evidence="1">
    <location>
        <begin position="1"/>
        <end position="17"/>
    </location>
</feature>
<dbReference type="InterPro" id="IPR005528">
    <property type="entry name" value="ChpA-H"/>
</dbReference>
<keyword evidence="1" id="KW-0732">Signal</keyword>
<dbReference type="Pfam" id="PF03777">
    <property type="entry name" value="ChpA-C"/>
    <property type="match status" value="2"/>
</dbReference>
<proteinExistence type="predicted"/>
<accession>A0A137NWS7</accession>
<dbReference type="AlphaFoldDB" id="A0A137NWS7"/>
<dbReference type="PROSITE" id="PS51884">
    <property type="entry name" value="CHAPLIN"/>
    <property type="match status" value="2"/>
</dbReference>
<feature type="chain" id="PRO_5007294203" evidence="1">
    <location>
        <begin position="18"/>
        <end position="134"/>
    </location>
</feature>
<feature type="domain" description="Chaplin" evidence="2">
    <location>
        <begin position="89"/>
        <end position="129"/>
    </location>
</feature>
<sequence length="134" mass="13702">MKFQVIFASALLQLASSIPIDADGESASGGFLTGNVIQIPIDIPANICGNSVDVIAGINPALANNCVNFNKDFQIAYGTPIEADGKSQSPGAVSGNVIQIPASIPVNFCGNTINVIGALNPAFGNNCENTSDHV</sequence>
<reference evidence="3 4" key="1">
    <citation type="journal article" date="2015" name="Genome Biol. Evol.">
        <title>Phylogenomic analyses indicate that early fungi evolved digesting cell walls of algal ancestors of land plants.</title>
        <authorList>
            <person name="Chang Y."/>
            <person name="Wang S."/>
            <person name="Sekimoto S."/>
            <person name="Aerts A.L."/>
            <person name="Choi C."/>
            <person name="Clum A."/>
            <person name="LaButti K.M."/>
            <person name="Lindquist E.A."/>
            <person name="Yee Ngan C."/>
            <person name="Ohm R.A."/>
            <person name="Salamov A.A."/>
            <person name="Grigoriev I.V."/>
            <person name="Spatafora J.W."/>
            <person name="Berbee M.L."/>
        </authorList>
    </citation>
    <scope>NUCLEOTIDE SEQUENCE [LARGE SCALE GENOMIC DNA]</scope>
    <source>
        <strain evidence="3 4">NRRL 28638</strain>
    </source>
</reference>
<keyword evidence="4" id="KW-1185">Reference proteome</keyword>
<evidence type="ECO:0000259" key="2">
    <source>
        <dbReference type="PROSITE" id="PS51884"/>
    </source>
</evidence>
<protein>
    <submittedName>
        <fullName evidence="3">DUF320-domain-containing protein</fullName>
    </submittedName>
</protein>
<dbReference type="Proteomes" id="UP000070444">
    <property type="component" value="Unassembled WGS sequence"/>
</dbReference>
<name>A0A137NWS7_CONC2</name>
<evidence type="ECO:0000313" key="4">
    <source>
        <dbReference type="Proteomes" id="UP000070444"/>
    </source>
</evidence>
<dbReference type="OrthoDB" id="5586649at2759"/>